<dbReference type="Pfam" id="PF19051">
    <property type="entry name" value="GFO_IDH_MocA_C2"/>
    <property type="match status" value="1"/>
</dbReference>
<feature type="domain" description="Gfo/Idh/MocA-like oxidoreductase bacterial type C-terminal" evidence="3">
    <location>
        <begin position="198"/>
        <end position="259"/>
    </location>
</feature>
<dbReference type="GO" id="GO:0000166">
    <property type="term" value="F:nucleotide binding"/>
    <property type="evidence" value="ECO:0007669"/>
    <property type="project" value="InterPro"/>
</dbReference>
<evidence type="ECO:0000256" key="1">
    <source>
        <dbReference type="SAM" id="SignalP"/>
    </source>
</evidence>
<dbReference type="Pfam" id="PF01408">
    <property type="entry name" value="GFO_IDH_MocA"/>
    <property type="match status" value="1"/>
</dbReference>
<dbReference type="EC" id="1.1.1.312" evidence="4"/>
<gene>
    <name evidence="4" type="primary">ligC</name>
    <name evidence="4" type="ORF">UC8_36810</name>
</gene>
<dbReference type="EMBL" id="CP042914">
    <property type="protein sequence ID" value="QEG41655.1"/>
    <property type="molecule type" value="Genomic_DNA"/>
</dbReference>
<protein>
    <submittedName>
        <fullName evidence="4">4-carboxy-2-hydroxymuconate-6-semialdehyde dehydrogenase</fullName>
        <ecNumber evidence="4">1.1.1.312</ecNumber>
    </submittedName>
</protein>
<dbReference type="InterPro" id="IPR050463">
    <property type="entry name" value="Gfo/Idh/MocA_oxidrdct_glycsds"/>
</dbReference>
<dbReference type="KEGG" id="rul:UC8_36810"/>
<dbReference type="SUPFAM" id="SSF51735">
    <property type="entry name" value="NAD(P)-binding Rossmann-fold domains"/>
    <property type="match status" value="1"/>
</dbReference>
<feature type="chain" id="PRO_5022708996" evidence="1">
    <location>
        <begin position="31"/>
        <end position="486"/>
    </location>
</feature>
<organism evidence="4 5">
    <name type="scientific">Roseimaritima ulvae</name>
    <dbReference type="NCBI Taxonomy" id="980254"/>
    <lineage>
        <taxon>Bacteria</taxon>
        <taxon>Pseudomonadati</taxon>
        <taxon>Planctomycetota</taxon>
        <taxon>Planctomycetia</taxon>
        <taxon>Pirellulales</taxon>
        <taxon>Pirellulaceae</taxon>
        <taxon>Roseimaritima</taxon>
    </lineage>
</organism>
<dbReference type="InterPro" id="IPR006311">
    <property type="entry name" value="TAT_signal"/>
</dbReference>
<keyword evidence="4" id="KW-0560">Oxidoreductase</keyword>
<dbReference type="GO" id="GO:0050606">
    <property type="term" value="F:4-carboxy-2-hydroxymuconate semialdehyde hemiacetal dehydrogenase activity"/>
    <property type="evidence" value="ECO:0007669"/>
    <property type="project" value="UniProtKB-EC"/>
</dbReference>
<dbReference type="Gene3D" id="3.40.50.720">
    <property type="entry name" value="NAD(P)-binding Rossmann-like Domain"/>
    <property type="match status" value="1"/>
</dbReference>
<dbReference type="InterPro" id="IPR036291">
    <property type="entry name" value="NAD(P)-bd_dom_sf"/>
</dbReference>
<dbReference type="InterPro" id="IPR000683">
    <property type="entry name" value="Gfo/Idh/MocA-like_OxRdtase_N"/>
</dbReference>
<dbReference type="OrthoDB" id="9788246at2"/>
<evidence type="ECO:0000313" key="4">
    <source>
        <dbReference type="EMBL" id="QEG41655.1"/>
    </source>
</evidence>
<evidence type="ECO:0000313" key="5">
    <source>
        <dbReference type="Proteomes" id="UP000325286"/>
    </source>
</evidence>
<sequence length="486" mass="52887" precursor="true">MSTLRFNRRRFLSTTTAATVATATVRPAFAAATEEVRVGIVGAGGRGNEMAGAFAGTEGVRIVMVADPDNRRAHSLANEYKAEAVTDLRRVFDNDDVDVVVVATCNHWHCLASIWALDAGKHVYVEKPLSHTQWEGQQLVAAAKSSGLVCAIGTQQRSDPMQAEIKKFLHEDKALGEIQYVQANRLGPRGSIGRKASPITPPAEVDYNLWLGPAAKQPIYRNSLHYDWHWDFNTGNGEMGNWGVHILDDVRNVAYQDSAAMPSRLVAAGGRVAWNDAGNTPNVHYALLETDSFPTLMALSNLHASPAGKGSWDCPIHPRVRNPGSGYVVVCEGGYFAGQRGRGQAYDSDGNRLRAFKGGSIVALHVRNFIDAVLANDASMLNAPVETGHHSSGWCNLANVAFQVGQSYDHEALASRSQLEAWPVLIEQMEKQLKPFDVSTSELVSSTVLTYDHKTERFTGDGSESANAMLKRTYREGFAVPELVNA</sequence>
<dbReference type="AlphaFoldDB" id="A0A5B9QW95"/>
<dbReference type="InterPro" id="IPR043906">
    <property type="entry name" value="Gfo/Idh/MocA_OxRdtase_bact_C"/>
</dbReference>
<dbReference type="PANTHER" id="PTHR43818:SF5">
    <property type="entry name" value="OXIDOREDUCTASE FAMILY PROTEIN"/>
    <property type="match status" value="1"/>
</dbReference>
<reference evidence="4 5" key="1">
    <citation type="submission" date="2019-08" db="EMBL/GenBank/DDBJ databases">
        <title>Deep-cultivation of Planctomycetes and their phenomic and genomic characterization uncovers novel biology.</title>
        <authorList>
            <person name="Wiegand S."/>
            <person name="Jogler M."/>
            <person name="Boedeker C."/>
            <person name="Pinto D."/>
            <person name="Vollmers J."/>
            <person name="Rivas-Marin E."/>
            <person name="Kohn T."/>
            <person name="Peeters S.H."/>
            <person name="Heuer A."/>
            <person name="Rast P."/>
            <person name="Oberbeckmann S."/>
            <person name="Bunk B."/>
            <person name="Jeske O."/>
            <person name="Meyerdierks A."/>
            <person name="Storesund J.E."/>
            <person name="Kallscheuer N."/>
            <person name="Luecker S."/>
            <person name="Lage O.M."/>
            <person name="Pohl T."/>
            <person name="Merkel B.J."/>
            <person name="Hornburger P."/>
            <person name="Mueller R.-W."/>
            <person name="Bruemmer F."/>
            <person name="Labrenz M."/>
            <person name="Spormann A.M."/>
            <person name="Op den Camp H."/>
            <person name="Overmann J."/>
            <person name="Amann R."/>
            <person name="Jetten M.S.M."/>
            <person name="Mascher T."/>
            <person name="Medema M.H."/>
            <person name="Devos D.P."/>
            <person name="Kaster A.-K."/>
            <person name="Ovreas L."/>
            <person name="Rohde M."/>
            <person name="Galperin M.Y."/>
            <person name="Jogler C."/>
        </authorList>
    </citation>
    <scope>NUCLEOTIDE SEQUENCE [LARGE SCALE GENOMIC DNA]</scope>
    <source>
        <strain evidence="4 5">UC8</strain>
    </source>
</reference>
<keyword evidence="1" id="KW-0732">Signal</keyword>
<dbReference type="SUPFAM" id="SSF55347">
    <property type="entry name" value="Glyceraldehyde-3-phosphate dehydrogenase-like, C-terminal domain"/>
    <property type="match status" value="1"/>
</dbReference>
<proteinExistence type="predicted"/>
<dbReference type="PROSITE" id="PS51318">
    <property type="entry name" value="TAT"/>
    <property type="match status" value="1"/>
</dbReference>
<name>A0A5B9QW95_9BACT</name>
<dbReference type="Gene3D" id="3.30.360.10">
    <property type="entry name" value="Dihydrodipicolinate Reductase, domain 2"/>
    <property type="match status" value="1"/>
</dbReference>
<feature type="signal peptide" evidence="1">
    <location>
        <begin position="1"/>
        <end position="30"/>
    </location>
</feature>
<dbReference type="Proteomes" id="UP000325286">
    <property type="component" value="Chromosome"/>
</dbReference>
<dbReference type="RefSeq" id="WP_068137243.1">
    <property type="nucleotide sequence ID" value="NZ_CP042914.1"/>
</dbReference>
<evidence type="ECO:0000259" key="3">
    <source>
        <dbReference type="Pfam" id="PF19051"/>
    </source>
</evidence>
<accession>A0A5B9QW95</accession>
<evidence type="ECO:0000259" key="2">
    <source>
        <dbReference type="Pfam" id="PF01408"/>
    </source>
</evidence>
<dbReference type="PANTHER" id="PTHR43818">
    <property type="entry name" value="BCDNA.GH03377"/>
    <property type="match status" value="1"/>
</dbReference>
<feature type="domain" description="Gfo/Idh/MocA-like oxidoreductase N-terminal" evidence="2">
    <location>
        <begin position="36"/>
        <end position="153"/>
    </location>
</feature>
<keyword evidence="5" id="KW-1185">Reference proteome</keyword>